<evidence type="ECO:0000256" key="2">
    <source>
        <dbReference type="ARBA" id="ARBA00022448"/>
    </source>
</evidence>
<dbReference type="PROSITE" id="PS50893">
    <property type="entry name" value="ABC_TRANSPORTER_2"/>
    <property type="match status" value="1"/>
</dbReference>
<dbReference type="InterPro" id="IPR015856">
    <property type="entry name" value="ABC_transpr_CbiO/EcfA_su"/>
</dbReference>
<sequence length="236" mass="26314">MMTAKLTAKNVSINFKERKLFEFDNLSFCEGDVIYLQGDNGSGKSTLMKLIAGIIKPNSGDVIATGFAPKKWWQSNSLLGKAVYLHQHAYLFDGSVEYNLRYALPKTRFSPQELQARVAQAIESAQLGSLLKSDATDLSGGERQRLAIARAWITQPKLLMLDEPISNMDKQSQKLVLAMINILKQEGTGLLISSHQTCGLTALCQKHWHISEQKVVESSHIPSFEQSQEFHYVSAN</sequence>
<feature type="domain" description="ABC transporter" evidence="5">
    <location>
        <begin position="6"/>
        <end position="236"/>
    </location>
</feature>
<dbReference type="InterPro" id="IPR017871">
    <property type="entry name" value="ABC_transporter-like_CS"/>
</dbReference>
<dbReference type="PANTHER" id="PTHR42734">
    <property type="entry name" value="METAL TRANSPORT SYSTEM ATP-BINDING PROTEIN TM_0124-RELATED"/>
    <property type="match status" value="1"/>
</dbReference>
<evidence type="ECO:0000256" key="1">
    <source>
        <dbReference type="ARBA" id="ARBA00005417"/>
    </source>
</evidence>
<dbReference type="GO" id="GO:0005524">
    <property type="term" value="F:ATP binding"/>
    <property type="evidence" value="ECO:0007669"/>
    <property type="project" value="UniProtKB-KW"/>
</dbReference>
<evidence type="ECO:0000313" key="6">
    <source>
        <dbReference type="EMBL" id="MCL1047356.1"/>
    </source>
</evidence>
<reference evidence="6 7" key="1">
    <citation type="submission" date="2022-01" db="EMBL/GenBank/DDBJ databases">
        <title>Whole genome-based taxonomy of the Shewanellaceae.</title>
        <authorList>
            <person name="Martin-Rodriguez A.J."/>
        </authorList>
    </citation>
    <scope>NUCLEOTIDE SEQUENCE [LARGE SCALE GENOMIC DNA]</scope>
    <source>
        <strain evidence="6 7">DSM 24955</strain>
    </source>
</reference>
<comment type="caution">
    <text evidence="6">The sequence shown here is derived from an EMBL/GenBank/DDBJ whole genome shotgun (WGS) entry which is preliminary data.</text>
</comment>
<dbReference type="CDD" id="cd03225">
    <property type="entry name" value="ABC_cobalt_CbiO_domain1"/>
    <property type="match status" value="1"/>
</dbReference>
<dbReference type="InterPro" id="IPR003593">
    <property type="entry name" value="AAA+_ATPase"/>
</dbReference>
<dbReference type="SUPFAM" id="SSF52540">
    <property type="entry name" value="P-loop containing nucleoside triphosphate hydrolases"/>
    <property type="match status" value="1"/>
</dbReference>
<dbReference type="InterPro" id="IPR027417">
    <property type="entry name" value="P-loop_NTPase"/>
</dbReference>
<comment type="similarity">
    <text evidence="1">Belongs to the ABC transporter superfamily.</text>
</comment>
<dbReference type="Gene3D" id="3.40.50.300">
    <property type="entry name" value="P-loop containing nucleotide triphosphate hydrolases"/>
    <property type="match status" value="1"/>
</dbReference>
<dbReference type="SMART" id="SM00382">
    <property type="entry name" value="AAA"/>
    <property type="match status" value="1"/>
</dbReference>
<dbReference type="InterPro" id="IPR003439">
    <property type="entry name" value="ABC_transporter-like_ATP-bd"/>
</dbReference>
<accession>A0ABT0KU26</accession>
<keyword evidence="7" id="KW-1185">Reference proteome</keyword>
<keyword evidence="2" id="KW-0813">Transport</keyword>
<evidence type="ECO:0000256" key="4">
    <source>
        <dbReference type="ARBA" id="ARBA00022840"/>
    </source>
</evidence>
<gene>
    <name evidence="6" type="ORF">L2737_18815</name>
</gene>
<proteinExistence type="inferred from homology"/>
<dbReference type="InterPro" id="IPR050153">
    <property type="entry name" value="Metal_Ion_Import_ABC"/>
</dbReference>
<dbReference type="RefSeq" id="WP_248956773.1">
    <property type="nucleotide sequence ID" value="NZ_JAKIKU010000013.1"/>
</dbReference>
<evidence type="ECO:0000313" key="7">
    <source>
        <dbReference type="Proteomes" id="UP001202134"/>
    </source>
</evidence>
<organism evidence="6 7">
    <name type="scientific">Shewanella electrodiphila</name>
    <dbReference type="NCBI Taxonomy" id="934143"/>
    <lineage>
        <taxon>Bacteria</taxon>
        <taxon>Pseudomonadati</taxon>
        <taxon>Pseudomonadota</taxon>
        <taxon>Gammaproteobacteria</taxon>
        <taxon>Alteromonadales</taxon>
        <taxon>Shewanellaceae</taxon>
        <taxon>Shewanella</taxon>
    </lineage>
</organism>
<evidence type="ECO:0000259" key="5">
    <source>
        <dbReference type="PROSITE" id="PS50893"/>
    </source>
</evidence>
<dbReference type="Pfam" id="PF00005">
    <property type="entry name" value="ABC_tran"/>
    <property type="match status" value="1"/>
</dbReference>
<dbReference type="EMBL" id="JAKIKU010000013">
    <property type="protein sequence ID" value="MCL1047356.1"/>
    <property type="molecule type" value="Genomic_DNA"/>
</dbReference>
<keyword evidence="4 6" id="KW-0067">ATP-binding</keyword>
<keyword evidence="3" id="KW-0547">Nucleotide-binding</keyword>
<dbReference type="PROSITE" id="PS00211">
    <property type="entry name" value="ABC_TRANSPORTER_1"/>
    <property type="match status" value="1"/>
</dbReference>
<protein>
    <submittedName>
        <fullName evidence="6">Energy-coupling factor ABC transporter ATP-binding protein</fullName>
    </submittedName>
</protein>
<evidence type="ECO:0000256" key="3">
    <source>
        <dbReference type="ARBA" id="ARBA00022741"/>
    </source>
</evidence>
<dbReference type="PANTHER" id="PTHR42734:SF17">
    <property type="entry name" value="METAL TRANSPORT SYSTEM ATP-BINDING PROTEIN TM_0124-RELATED"/>
    <property type="match status" value="1"/>
</dbReference>
<dbReference type="Proteomes" id="UP001202134">
    <property type="component" value="Unassembled WGS sequence"/>
</dbReference>
<name>A0ABT0KU26_9GAMM</name>